<protein>
    <recommendedName>
        <fullName evidence="4 10">Glutamyl-tRNA(Gln) amidotransferase subunit A</fullName>
        <shortName evidence="10">Glu-ADT subunit A</shortName>
        <ecNumber evidence="3 10">6.3.5.7</ecNumber>
    </recommendedName>
</protein>
<feature type="active site" description="Charge relay system" evidence="10">
    <location>
        <position position="75"/>
    </location>
</feature>
<evidence type="ECO:0000313" key="13">
    <source>
        <dbReference type="Proteomes" id="UP001082899"/>
    </source>
</evidence>
<dbReference type="PANTHER" id="PTHR11895:SF151">
    <property type="entry name" value="GLUTAMYL-TRNA(GLN) AMIDOTRANSFERASE SUBUNIT A"/>
    <property type="match status" value="1"/>
</dbReference>
<dbReference type="HAMAP" id="MF_00120">
    <property type="entry name" value="GatA"/>
    <property type="match status" value="1"/>
</dbReference>
<evidence type="ECO:0000256" key="5">
    <source>
        <dbReference type="ARBA" id="ARBA00022598"/>
    </source>
</evidence>
<reference evidence="12" key="1">
    <citation type="submission" date="2022-11" db="EMBL/GenBank/DDBJ databases">
        <title>Robbsia betulipollinis sp. nov., isolated from pollen of birch (Betula pendula).</title>
        <authorList>
            <person name="Shi H."/>
            <person name="Ambika Manirajan B."/>
            <person name="Ratering S."/>
            <person name="Geissler-Plaum R."/>
            <person name="Schnell S."/>
        </authorList>
    </citation>
    <scope>NUCLEOTIDE SEQUENCE</scope>
    <source>
        <strain evidence="12">Bb-Pol-6</strain>
    </source>
</reference>
<gene>
    <name evidence="10 12" type="primary">gatA</name>
    <name evidence="12" type="ORF">OVY01_06570</name>
</gene>
<comment type="catalytic activity">
    <reaction evidence="9 10">
        <text>L-glutamyl-tRNA(Gln) + L-glutamine + ATP + H2O = L-glutaminyl-tRNA(Gln) + L-glutamate + ADP + phosphate + H(+)</text>
        <dbReference type="Rhea" id="RHEA:17521"/>
        <dbReference type="Rhea" id="RHEA-COMP:9681"/>
        <dbReference type="Rhea" id="RHEA-COMP:9684"/>
        <dbReference type="ChEBI" id="CHEBI:15377"/>
        <dbReference type="ChEBI" id="CHEBI:15378"/>
        <dbReference type="ChEBI" id="CHEBI:29985"/>
        <dbReference type="ChEBI" id="CHEBI:30616"/>
        <dbReference type="ChEBI" id="CHEBI:43474"/>
        <dbReference type="ChEBI" id="CHEBI:58359"/>
        <dbReference type="ChEBI" id="CHEBI:78520"/>
        <dbReference type="ChEBI" id="CHEBI:78521"/>
        <dbReference type="ChEBI" id="CHEBI:456216"/>
        <dbReference type="EC" id="6.3.5.7"/>
    </reaction>
</comment>
<name>A0ABT3ZLS7_9BURK</name>
<evidence type="ECO:0000256" key="3">
    <source>
        <dbReference type="ARBA" id="ARBA00012739"/>
    </source>
</evidence>
<dbReference type="RefSeq" id="WP_267846565.1">
    <property type="nucleotide sequence ID" value="NZ_JAPMXC010000001.1"/>
</dbReference>
<dbReference type="NCBIfam" id="TIGR00132">
    <property type="entry name" value="gatA"/>
    <property type="match status" value="1"/>
</dbReference>
<keyword evidence="13" id="KW-1185">Reference proteome</keyword>
<dbReference type="InterPro" id="IPR004412">
    <property type="entry name" value="GatA"/>
</dbReference>
<keyword evidence="6 10" id="KW-0547">Nucleotide-binding</keyword>
<dbReference type="Proteomes" id="UP001082899">
    <property type="component" value="Unassembled WGS sequence"/>
</dbReference>
<keyword evidence="5 10" id="KW-0436">Ligase</keyword>
<dbReference type="EMBL" id="JAPMXC010000001">
    <property type="protein sequence ID" value="MCY0386898.1"/>
    <property type="molecule type" value="Genomic_DNA"/>
</dbReference>
<evidence type="ECO:0000259" key="11">
    <source>
        <dbReference type="Pfam" id="PF01425"/>
    </source>
</evidence>
<feature type="domain" description="Amidase" evidence="11">
    <location>
        <begin position="23"/>
        <end position="513"/>
    </location>
</feature>
<accession>A0ABT3ZLS7</accession>
<dbReference type="PROSITE" id="PS00571">
    <property type="entry name" value="AMIDASES"/>
    <property type="match status" value="1"/>
</dbReference>
<keyword evidence="8 10" id="KW-0648">Protein biosynthesis</keyword>
<dbReference type="InterPro" id="IPR036928">
    <property type="entry name" value="AS_sf"/>
</dbReference>
<keyword evidence="7 10" id="KW-0067">ATP-binding</keyword>
<evidence type="ECO:0000256" key="1">
    <source>
        <dbReference type="ARBA" id="ARBA00008069"/>
    </source>
</evidence>
<dbReference type="InterPro" id="IPR020556">
    <property type="entry name" value="Amidase_CS"/>
</dbReference>
<comment type="function">
    <text evidence="10">Allows the formation of correctly charged Gln-tRNA(Gln) through the transamidation of misacylated Glu-tRNA(Gln) in organisms which lack glutaminyl-tRNA synthetase. The reaction takes place in the presence of glutamine and ATP through an activated gamma-phospho-Glu-tRNA(Gln).</text>
</comment>
<evidence type="ECO:0000256" key="7">
    <source>
        <dbReference type="ARBA" id="ARBA00022840"/>
    </source>
</evidence>
<evidence type="ECO:0000256" key="6">
    <source>
        <dbReference type="ARBA" id="ARBA00022741"/>
    </source>
</evidence>
<evidence type="ECO:0000256" key="10">
    <source>
        <dbReference type="HAMAP-Rule" id="MF_00120"/>
    </source>
</evidence>
<evidence type="ECO:0000256" key="4">
    <source>
        <dbReference type="ARBA" id="ARBA00014428"/>
    </source>
</evidence>
<feature type="active site" description="Acyl-ester intermediate" evidence="10">
    <location>
        <position position="174"/>
    </location>
</feature>
<evidence type="ECO:0000256" key="8">
    <source>
        <dbReference type="ARBA" id="ARBA00022917"/>
    </source>
</evidence>
<dbReference type="SUPFAM" id="SSF75304">
    <property type="entry name" value="Amidase signature (AS) enzymes"/>
    <property type="match status" value="1"/>
</dbReference>
<dbReference type="PANTHER" id="PTHR11895">
    <property type="entry name" value="TRANSAMIDASE"/>
    <property type="match status" value="1"/>
</dbReference>
<proteinExistence type="inferred from homology"/>
<feature type="active site" description="Charge relay system" evidence="10">
    <location>
        <position position="150"/>
    </location>
</feature>
<dbReference type="Pfam" id="PF01425">
    <property type="entry name" value="Amidase"/>
    <property type="match status" value="1"/>
</dbReference>
<dbReference type="Gene3D" id="3.90.1300.10">
    <property type="entry name" value="Amidase signature (AS) domain"/>
    <property type="match status" value="1"/>
</dbReference>
<evidence type="ECO:0000256" key="2">
    <source>
        <dbReference type="ARBA" id="ARBA00011123"/>
    </source>
</evidence>
<comment type="caution">
    <text evidence="12">The sequence shown here is derived from an EMBL/GenBank/DDBJ whole genome shotgun (WGS) entry which is preliminary data.</text>
</comment>
<evidence type="ECO:0000256" key="9">
    <source>
        <dbReference type="ARBA" id="ARBA00047407"/>
    </source>
</evidence>
<dbReference type="InterPro" id="IPR023631">
    <property type="entry name" value="Amidase_dom"/>
</dbReference>
<dbReference type="EC" id="6.3.5.7" evidence="3 10"/>
<comment type="subunit">
    <text evidence="2 10">Heterotrimer of A, B and C subunits.</text>
</comment>
<evidence type="ECO:0000313" key="12">
    <source>
        <dbReference type="EMBL" id="MCY0386898.1"/>
    </source>
</evidence>
<comment type="similarity">
    <text evidence="1 10">Belongs to the amidase family. GatA subfamily.</text>
</comment>
<organism evidence="12 13">
    <name type="scientific">Robbsia betulipollinis</name>
    <dbReference type="NCBI Taxonomy" id="2981849"/>
    <lineage>
        <taxon>Bacteria</taxon>
        <taxon>Pseudomonadati</taxon>
        <taxon>Pseudomonadota</taxon>
        <taxon>Betaproteobacteria</taxon>
        <taxon>Burkholderiales</taxon>
        <taxon>Burkholderiaceae</taxon>
        <taxon>Robbsia</taxon>
    </lineage>
</organism>
<dbReference type="InterPro" id="IPR000120">
    <property type="entry name" value="Amidase"/>
</dbReference>
<sequence length="533" mass="54945">MHDKSLTELRDALDAREFSAVELAEHHLARIAAAAGLNAFIDVDPAVTLAAARAADARLGAGERGPLLGLPLAHKDVFVTRDWRSTAGSKMLEQYRSPFDATVVERLAAAGAVCVGKTNMDAFAMGSSNENSYFGAVRNPWNHAAVPGGSSGGSAAAVAARLVPAATGTDTGGSIRQPASFTGITGIKPTYGRVSRYGMIAFASSLDQAGPMARSAADCAVLLNAMAGADPRDSTSLERPAEDFTARLGQAWGAPGSGTGAPAAAAATSTPLAGLRIGLPKEYFGAGLAADVRAAVDAALAEFQRLGATLVDVSLPKTELSIPVYYVIAPAEASSNLSRFDGVRFGHRAAQYGDLDDMYRKSRTEGFGDEVKRRILTGAYVLSHGYYDAYYLQAQKIRRIIAQDFQQAFAACDLIMGPVAPTVAWNIGEKADDPVAMYLADIYTLSASLAGLPGMSVPAGFGASGVGAAGVGAAGVGAAGVGAAGVGAAGVDATGLPVGLQIIGNYFDEARMLQVADAFQRVTDWHRRKPAGV</sequence>